<sequence length="207" mass="23060">MKYFNFSRVIYVFTAVLFFTASFSGCMNETLEGPGLEDQEAAVSDDFHEMGGEYLRISPAEQNKILAGIRGATAKYHRLEVAEASGYDLDTHCVEVPGLGGMGHHAVNFVLIDGEVNPLMPEVLVYEPSKNGKYQLVAVEYLVDAGAWHGEDEDREPPMIGGVPFDDHRNFLEKGGPPFPHYQLHIWVWKNNPNGLYAPFNPNVKCP</sequence>
<comment type="caution">
    <text evidence="1">The sequence shown here is derived from an EMBL/GenBank/DDBJ whole genome shotgun (WGS) entry which is preliminary data.</text>
</comment>
<evidence type="ECO:0000313" key="1">
    <source>
        <dbReference type="EMBL" id="MFC4872340.1"/>
    </source>
</evidence>
<dbReference type="EMBL" id="JBHSJJ010000005">
    <property type="protein sequence ID" value="MFC4872340.1"/>
    <property type="molecule type" value="Genomic_DNA"/>
</dbReference>
<gene>
    <name evidence="1" type="ORF">ACFPFU_11610</name>
</gene>
<dbReference type="Proteomes" id="UP001595818">
    <property type="component" value="Unassembled WGS sequence"/>
</dbReference>
<name>A0ABV9T0T8_9BACT</name>
<evidence type="ECO:0000313" key="2">
    <source>
        <dbReference type="Proteomes" id="UP001595818"/>
    </source>
</evidence>
<proteinExistence type="predicted"/>
<keyword evidence="2" id="KW-1185">Reference proteome</keyword>
<dbReference type="PROSITE" id="PS51257">
    <property type="entry name" value="PROKAR_LIPOPROTEIN"/>
    <property type="match status" value="1"/>
</dbReference>
<organism evidence="1 2">
    <name type="scientific">Negadavirga shengliensis</name>
    <dbReference type="NCBI Taxonomy" id="1389218"/>
    <lineage>
        <taxon>Bacteria</taxon>
        <taxon>Pseudomonadati</taxon>
        <taxon>Bacteroidota</taxon>
        <taxon>Cytophagia</taxon>
        <taxon>Cytophagales</taxon>
        <taxon>Cyclobacteriaceae</taxon>
        <taxon>Negadavirga</taxon>
    </lineage>
</organism>
<reference evidence="2" key="1">
    <citation type="journal article" date="2019" name="Int. J. Syst. Evol. Microbiol.">
        <title>The Global Catalogue of Microorganisms (GCM) 10K type strain sequencing project: providing services to taxonomists for standard genome sequencing and annotation.</title>
        <authorList>
            <consortium name="The Broad Institute Genomics Platform"/>
            <consortium name="The Broad Institute Genome Sequencing Center for Infectious Disease"/>
            <person name="Wu L."/>
            <person name="Ma J."/>
        </authorList>
    </citation>
    <scope>NUCLEOTIDE SEQUENCE [LARGE SCALE GENOMIC DNA]</scope>
    <source>
        <strain evidence="2">CGMCC 4.7466</strain>
    </source>
</reference>
<accession>A0ABV9T0T8</accession>
<dbReference type="RefSeq" id="WP_377064641.1">
    <property type="nucleotide sequence ID" value="NZ_JBHSJJ010000005.1"/>
</dbReference>
<protein>
    <submittedName>
        <fullName evidence="1">Uncharacterized protein</fullName>
    </submittedName>
</protein>